<organism evidence="3 4">
    <name type="scientific">Trichonephila inaurata madagascariensis</name>
    <dbReference type="NCBI Taxonomy" id="2747483"/>
    <lineage>
        <taxon>Eukaryota</taxon>
        <taxon>Metazoa</taxon>
        <taxon>Ecdysozoa</taxon>
        <taxon>Arthropoda</taxon>
        <taxon>Chelicerata</taxon>
        <taxon>Arachnida</taxon>
        <taxon>Araneae</taxon>
        <taxon>Araneomorphae</taxon>
        <taxon>Entelegynae</taxon>
        <taxon>Araneoidea</taxon>
        <taxon>Nephilidae</taxon>
        <taxon>Trichonephila</taxon>
        <taxon>Trichonephila inaurata</taxon>
    </lineage>
</organism>
<protein>
    <submittedName>
        <fullName evidence="3">TD and POZ domain-containing protein 5</fullName>
    </submittedName>
</protein>
<comment type="caution">
    <text evidence="3">The sequence shown here is derived from an EMBL/GenBank/DDBJ whole genome shotgun (WGS) entry which is preliminary data.</text>
</comment>
<dbReference type="OrthoDB" id="6359816at2759"/>
<dbReference type="PROSITE" id="PS50097">
    <property type="entry name" value="BTB"/>
    <property type="match status" value="1"/>
</dbReference>
<evidence type="ECO:0000313" key="4">
    <source>
        <dbReference type="Proteomes" id="UP000886998"/>
    </source>
</evidence>
<dbReference type="Gene3D" id="2.60.210.10">
    <property type="entry name" value="Apoptosis, Tumor Necrosis Factor Receptor Associated Protein 2, Chain A"/>
    <property type="match status" value="1"/>
</dbReference>
<feature type="domain" description="MATH" evidence="2">
    <location>
        <begin position="11"/>
        <end position="138"/>
    </location>
</feature>
<evidence type="ECO:0000259" key="1">
    <source>
        <dbReference type="PROSITE" id="PS50097"/>
    </source>
</evidence>
<keyword evidence="4" id="KW-1185">Reference proteome</keyword>
<dbReference type="InterPro" id="IPR008974">
    <property type="entry name" value="TRAF-like"/>
</dbReference>
<dbReference type="PROSITE" id="PS50144">
    <property type="entry name" value="MATH"/>
    <property type="match status" value="1"/>
</dbReference>
<dbReference type="AlphaFoldDB" id="A0A8X7BTT1"/>
<dbReference type="Gene3D" id="1.25.40.420">
    <property type="match status" value="1"/>
</dbReference>
<dbReference type="Proteomes" id="UP000886998">
    <property type="component" value="Unassembled WGS sequence"/>
</dbReference>
<dbReference type="InterPro" id="IPR000210">
    <property type="entry name" value="BTB/POZ_dom"/>
</dbReference>
<dbReference type="InterPro" id="IPR011333">
    <property type="entry name" value="SKP1/BTB/POZ_sf"/>
</dbReference>
<dbReference type="EMBL" id="BMAV01004324">
    <property type="protein sequence ID" value="GFY44626.1"/>
    <property type="molecule type" value="Genomic_DNA"/>
</dbReference>
<dbReference type="Pfam" id="PF22486">
    <property type="entry name" value="MATH_2"/>
    <property type="match status" value="1"/>
</dbReference>
<gene>
    <name evidence="3" type="primary">Tdpoz5_39</name>
    <name evidence="3" type="ORF">TNIN_196811</name>
</gene>
<sequence>MATPDYDIKSTCTFLWKIENVNYLWLKTSRKIESPVFVVDELENTEWVMHLYPRGCSTADKIGFYLHRKDDGSGTDDIDVYFELAFLSKCGDNLCSSRSVKLTFSKGSSWGFDAFASFTVLSSKQYLPFNILTARCKIWRYDRKVAVGKCFLAGTRVAVQRRSFYWEIENFNTIGCNDTKHLAIRSIRNEILVKFDLNLTSEGRIEIGIHVFDPNKKYLFFKTYITDYKGCSRNIGAKEFVWDDCEKAGTLTLTLSKSELERCVTRKADRINLMGDVLTLYCECIFSTRIVSETIETIDFGIDSLNITIPAVLNVDELPTNGVVKVGGLPTDDAFSLREDLGSLCSQDVLSDMKLRTNTTTIPVHTQILGARSSVFKAMFSNDMKEKSQGCVDVTDVDDETVRRMLLYMYTDKLEDLPWENVCQLHVAADKYDVASLRSKCTAILQAKLSPTNACQILSLADMHQDKALKKTVQEYIIVQRKTIFSSEEWKSLMDTNLRLAAETMHLNWNKD</sequence>
<dbReference type="CDD" id="cd18186">
    <property type="entry name" value="BTB_POZ_ZBTB_KLHL-like"/>
    <property type="match status" value="1"/>
</dbReference>
<dbReference type="Gene3D" id="3.30.710.10">
    <property type="entry name" value="Potassium Channel Kv1.1, Chain A"/>
    <property type="match status" value="1"/>
</dbReference>
<accession>A0A8X7BTT1</accession>
<dbReference type="SUPFAM" id="SSF54695">
    <property type="entry name" value="POZ domain"/>
    <property type="match status" value="1"/>
</dbReference>
<evidence type="ECO:0000259" key="2">
    <source>
        <dbReference type="PROSITE" id="PS50144"/>
    </source>
</evidence>
<evidence type="ECO:0000313" key="3">
    <source>
        <dbReference type="EMBL" id="GFY44626.1"/>
    </source>
</evidence>
<dbReference type="InterPro" id="IPR002083">
    <property type="entry name" value="MATH/TRAF_dom"/>
</dbReference>
<dbReference type="PANTHER" id="PTHR24413">
    <property type="entry name" value="SPECKLE-TYPE POZ PROTEIN"/>
    <property type="match status" value="1"/>
</dbReference>
<dbReference type="SUPFAM" id="SSF49599">
    <property type="entry name" value="TRAF domain-like"/>
    <property type="match status" value="1"/>
</dbReference>
<feature type="domain" description="BTB" evidence="1">
    <location>
        <begin position="351"/>
        <end position="418"/>
    </location>
</feature>
<dbReference type="Pfam" id="PF00651">
    <property type="entry name" value="BTB"/>
    <property type="match status" value="1"/>
</dbReference>
<name>A0A8X7BTT1_9ARAC</name>
<reference evidence="3" key="1">
    <citation type="submission" date="2020-08" db="EMBL/GenBank/DDBJ databases">
        <title>Multicomponent nature underlies the extraordinary mechanical properties of spider dragline silk.</title>
        <authorList>
            <person name="Kono N."/>
            <person name="Nakamura H."/>
            <person name="Mori M."/>
            <person name="Yoshida Y."/>
            <person name="Ohtoshi R."/>
            <person name="Malay A.D."/>
            <person name="Moran D.A.P."/>
            <person name="Tomita M."/>
            <person name="Numata K."/>
            <person name="Arakawa K."/>
        </authorList>
    </citation>
    <scope>NUCLEOTIDE SEQUENCE</scope>
</reference>
<proteinExistence type="predicted"/>
<dbReference type="SMART" id="SM00225">
    <property type="entry name" value="BTB"/>
    <property type="match status" value="1"/>
</dbReference>
<dbReference type="GO" id="GO:0030163">
    <property type="term" value="P:protein catabolic process"/>
    <property type="evidence" value="ECO:0007669"/>
    <property type="project" value="UniProtKB-ARBA"/>
</dbReference>
<dbReference type="CDD" id="cd00121">
    <property type="entry name" value="MATH"/>
    <property type="match status" value="1"/>
</dbReference>